<keyword evidence="3" id="KW-1185">Reference proteome</keyword>
<proteinExistence type="predicted"/>
<organism evidence="2 3">
    <name type="scientific">Streptomyces phaeochromogenes</name>
    <dbReference type="NCBI Taxonomy" id="1923"/>
    <lineage>
        <taxon>Bacteria</taxon>
        <taxon>Bacillati</taxon>
        <taxon>Actinomycetota</taxon>
        <taxon>Actinomycetes</taxon>
        <taxon>Kitasatosporales</taxon>
        <taxon>Streptomycetaceae</taxon>
        <taxon>Streptomyces</taxon>
        <taxon>Streptomyces phaeochromogenes group</taxon>
    </lineage>
</organism>
<evidence type="ECO:0000313" key="3">
    <source>
        <dbReference type="Proteomes" id="UP001340816"/>
    </source>
</evidence>
<dbReference type="Pfam" id="PF19711">
    <property type="entry name" value="DUF6207"/>
    <property type="match status" value="1"/>
</dbReference>
<sequence>MHERVLTDVDPIQETHLSEPGLLVIDAAGMDDDTVFAFQGTISRMWGTSTTDTTTRDVGQPGVRLRLYVDLRQVLAQTSPAGAGVGHQHAMRPGPPPRGE</sequence>
<dbReference type="InterPro" id="IPR045775">
    <property type="entry name" value="DUF6207"/>
</dbReference>
<feature type="region of interest" description="Disordered" evidence="1">
    <location>
        <begin position="78"/>
        <end position="100"/>
    </location>
</feature>
<reference evidence="2 3" key="1">
    <citation type="submission" date="2022-10" db="EMBL/GenBank/DDBJ databases">
        <title>The complete genomes of actinobacterial strains from the NBC collection.</title>
        <authorList>
            <person name="Joergensen T.S."/>
            <person name="Alvarez Arevalo M."/>
            <person name="Sterndorff E.B."/>
            <person name="Faurdal D."/>
            <person name="Vuksanovic O."/>
            <person name="Mourched A.-S."/>
            <person name="Charusanti P."/>
            <person name="Shaw S."/>
            <person name="Blin K."/>
            <person name="Weber T."/>
        </authorList>
    </citation>
    <scope>NUCLEOTIDE SEQUENCE [LARGE SCALE GENOMIC DNA]</scope>
    <source>
        <strain evidence="2 3">NBC 01752</strain>
    </source>
</reference>
<protein>
    <submittedName>
        <fullName evidence="2">DUF6207 family protein</fullName>
    </submittedName>
</protein>
<evidence type="ECO:0000256" key="1">
    <source>
        <dbReference type="SAM" id="MobiDB-lite"/>
    </source>
</evidence>
<evidence type="ECO:0000313" key="2">
    <source>
        <dbReference type="EMBL" id="WSD21258.1"/>
    </source>
</evidence>
<gene>
    <name evidence="2" type="ORF">OHB35_52980</name>
</gene>
<dbReference type="EMBL" id="CP109135">
    <property type="protein sequence ID" value="WSD21258.1"/>
    <property type="molecule type" value="Genomic_DNA"/>
</dbReference>
<dbReference type="Proteomes" id="UP001340816">
    <property type="component" value="Chromosome"/>
</dbReference>
<accession>A0ABZ1HUD4</accession>
<name>A0ABZ1HUD4_STRPH</name>